<keyword evidence="4" id="KW-1133">Transmembrane helix</keyword>
<organism evidence="6 7">
    <name type="scientific">Draconibacterium halophilum</name>
    <dbReference type="NCBI Taxonomy" id="2706887"/>
    <lineage>
        <taxon>Bacteria</taxon>
        <taxon>Pseudomonadati</taxon>
        <taxon>Bacteroidota</taxon>
        <taxon>Bacteroidia</taxon>
        <taxon>Marinilabiliales</taxon>
        <taxon>Prolixibacteraceae</taxon>
        <taxon>Draconibacterium</taxon>
    </lineage>
</organism>
<keyword evidence="4" id="KW-0472">Membrane</keyword>
<accession>A0A6C0RDY2</accession>
<dbReference type="Gene3D" id="3.90.550.10">
    <property type="entry name" value="Spore Coat Polysaccharide Biosynthesis Protein SpsA, Chain A"/>
    <property type="match status" value="1"/>
</dbReference>
<comment type="similarity">
    <text evidence="1">Belongs to the glycosyltransferase 2 family.</text>
</comment>
<evidence type="ECO:0000256" key="4">
    <source>
        <dbReference type="SAM" id="Phobius"/>
    </source>
</evidence>
<keyword evidence="3 6" id="KW-0808">Transferase</keyword>
<evidence type="ECO:0000313" key="6">
    <source>
        <dbReference type="EMBL" id="QIA08550.1"/>
    </source>
</evidence>
<keyword evidence="4" id="KW-0812">Transmembrane</keyword>
<evidence type="ECO:0000313" key="7">
    <source>
        <dbReference type="Proteomes" id="UP000474630"/>
    </source>
</evidence>
<dbReference type="Pfam" id="PF00535">
    <property type="entry name" value="Glycos_transf_2"/>
    <property type="match status" value="1"/>
</dbReference>
<evidence type="ECO:0000256" key="1">
    <source>
        <dbReference type="ARBA" id="ARBA00006739"/>
    </source>
</evidence>
<dbReference type="PANTHER" id="PTHR43179">
    <property type="entry name" value="RHAMNOSYLTRANSFERASE WBBL"/>
    <property type="match status" value="1"/>
</dbReference>
<dbReference type="InterPro" id="IPR029044">
    <property type="entry name" value="Nucleotide-diphossugar_trans"/>
</dbReference>
<evidence type="ECO:0000259" key="5">
    <source>
        <dbReference type="Pfam" id="PF00535"/>
    </source>
</evidence>
<dbReference type="PANTHER" id="PTHR43179:SF12">
    <property type="entry name" value="GALACTOFURANOSYLTRANSFERASE GLFT2"/>
    <property type="match status" value="1"/>
</dbReference>
<protein>
    <submittedName>
        <fullName evidence="6">Glycosyltransferase family 2 protein</fullName>
    </submittedName>
</protein>
<dbReference type="RefSeq" id="WP_163346561.1">
    <property type="nucleotide sequence ID" value="NZ_CP048409.1"/>
</dbReference>
<name>A0A6C0RDY2_9BACT</name>
<dbReference type="InterPro" id="IPR001173">
    <property type="entry name" value="Glyco_trans_2-like"/>
</dbReference>
<gene>
    <name evidence="6" type="ORF">G0Q07_12860</name>
</gene>
<dbReference type="AlphaFoldDB" id="A0A6C0RDY2"/>
<feature type="domain" description="Glycosyltransferase 2-like" evidence="5">
    <location>
        <begin position="8"/>
        <end position="186"/>
    </location>
</feature>
<feature type="transmembrane region" description="Helical" evidence="4">
    <location>
        <begin position="261"/>
        <end position="283"/>
    </location>
</feature>
<dbReference type="EMBL" id="CP048409">
    <property type="protein sequence ID" value="QIA08550.1"/>
    <property type="molecule type" value="Genomic_DNA"/>
</dbReference>
<keyword evidence="2" id="KW-0328">Glycosyltransferase</keyword>
<dbReference type="KEGG" id="drc:G0Q07_12860"/>
<proteinExistence type="inferred from homology"/>
<dbReference type="Proteomes" id="UP000474630">
    <property type="component" value="Chromosome"/>
</dbReference>
<sequence>METPQVVVLILNYNSWKATDAYIHQLKLQQGIQLSVLVVDNCSTDGSYKSLCQHFQSDKQVEIIQSDYNGGYAYGNNFGLKHLQKKLLEKTFIVISNNDISIENPELLQELVTSYNQCDDIAFISPLMHMDGKPVRNTAWKIPEFSYDIKTVLSCNVAKAGEAVYYDLPMQQKLMPVDCLTGSFFMGKLDTFAQLDFFDERTFLYEEERILGQKVKKAGLRNYLALKLNFFHEDSAVISKEMNHLSQIQHLLHSRLVFHKYYAETNIVLLAFLKTFYSLFLFAKKVQLKFRKSNGSVY</sequence>
<dbReference type="SUPFAM" id="SSF53448">
    <property type="entry name" value="Nucleotide-diphospho-sugar transferases"/>
    <property type="match status" value="1"/>
</dbReference>
<keyword evidence="7" id="KW-1185">Reference proteome</keyword>
<dbReference type="GO" id="GO:0016757">
    <property type="term" value="F:glycosyltransferase activity"/>
    <property type="evidence" value="ECO:0007669"/>
    <property type="project" value="UniProtKB-KW"/>
</dbReference>
<evidence type="ECO:0000256" key="3">
    <source>
        <dbReference type="ARBA" id="ARBA00022679"/>
    </source>
</evidence>
<reference evidence="6 7" key="1">
    <citation type="submission" date="2020-02" db="EMBL/GenBank/DDBJ databases">
        <title>Genome sequencing for Draconibacterium sp. strain M1.</title>
        <authorList>
            <person name="Park S.-J."/>
        </authorList>
    </citation>
    <scope>NUCLEOTIDE SEQUENCE [LARGE SCALE GENOMIC DNA]</scope>
    <source>
        <strain evidence="6 7">M1</strain>
    </source>
</reference>
<evidence type="ECO:0000256" key="2">
    <source>
        <dbReference type="ARBA" id="ARBA00022676"/>
    </source>
</evidence>